<reference evidence="1" key="1">
    <citation type="submission" date="2022-03" db="EMBL/GenBank/DDBJ databases">
        <title>Draft Genome Sequence of Firmicute Strain S0AB, a Heterotrophic Iron/Sulfur-Oxidizing Extreme Acidophile.</title>
        <authorList>
            <person name="Vergara E."/>
            <person name="Pakostova E."/>
            <person name="Johnson D.B."/>
            <person name="Holmes D.S."/>
        </authorList>
    </citation>
    <scope>NUCLEOTIDE SEQUENCE</scope>
    <source>
        <strain evidence="1">S0AB</strain>
    </source>
</reference>
<comment type="caution">
    <text evidence="1">The sequence shown here is derived from an EMBL/GenBank/DDBJ whole genome shotgun (WGS) entry which is preliminary data.</text>
</comment>
<dbReference type="Proteomes" id="UP001139263">
    <property type="component" value="Unassembled WGS sequence"/>
</dbReference>
<proteinExistence type="predicted"/>
<dbReference type="AlphaFoldDB" id="A0A9X2AEQ5"/>
<sequence>MGVTDAGFVEGLYQAKTLGEYVDDAKLLYPVCLALFDRFWTSESVHAVAVG</sequence>
<organism evidence="1 2">
    <name type="scientific">Sulfoacidibacillus ferrooxidans</name>
    <dbReference type="NCBI Taxonomy" id="2005001"/>
    <lineage>
        <taxon>Bacteria</taxon>
        <taxon>Bacillati</taxon>
        <taxon>Bacillota</taxon>
        <taxon>Bacilli</taxon>
        <taxon>Bacillales</taxon>
        <taxon>Alicyclobacillaceae</taxon>
        <taxon>Sulfoacidibacillus</taxon>
    </lineage>
</organism>
<accession>A0A9X2AEQ5</accession>
<keyword evidence="2" id="KW-1185">Reference proteome</keyword>
<gene>
    <name evidence="1" type="ORF">MM817_03122</name>
</gene>
<dbReference type="EMBL" id="JALBUF010000028">
    <property type="protein sequence ID" value="MCI0184825.1"/>
    <property type="molecule type" value="Genomic_DNA"/>
</dbReference>
<name>A0A9X2AEQ5_9BACL</name>
<evidence type="ECO:0000313" key="1">
    <source>
        <dbReference type="EMBL" id="MCI0184825.1"/>
    </source>
</evidence>
<protein>
    <submittedName>
        <fullName evidence="1">Uncharacterized protein</fullName>
    </submittedName>
</protein>
<evidence type="ECO:0000313" key="2">
    <source>
        <dbReference type="Proteomes" id="UP001139263"/>
    </source>
</evidence>